<dbReference type="InterPro" id="IPR050339">
    <property type="entry name" value="CC_SR_Kinase"/>
</dbReference>
<dbReference type="PROSITE" id="PS00108">
    <property type="entry name" value="PROTEIN_KINASE_ST"/>
    <property type="match status" value="2"/>
</dbReference>
<dbReference type="GO" id="GO:0005634">
    <property type="term" value="C:nucleus"/>
    <property type="evidence" value="ECO:0007669"/>
    <property type="project" value="TreeGrafter"/>
</dbReference>
<gene>
    <name evidence="7" type="ORF">OSB1V03_LOCUS148</name>
</gene>
<dbReference type="Proteomes" id="UP000759131">
    <property type="component" value="Unassembled WGS sequence"/>
</dbReference>
<keyword evidence="3" id="KW-0418">Kinase</keyword>
<dbReference type="Gene3D" id="3.30.200.20">
    <property type="entry name" value="Phosphorylase Kinase, domain 1"/>
    <property type="match status" value="2"/>
</dbReference>
<dbReference type="EMBL" id="CAJPIZ010000022">
    <property type="protein sequence ID" value="CAG2100078.1"/>
    <property type="molecule type" value="Genomic_DNA"/>
</dbReference>
<dbReference type="EMBL" id="OC854597">
    <property type="protein sequence ID" value="CAD7619648.1"/>
    <property type="molecule type" value="Genomic_DNA"/>
</dbReference>
<evidence type="ECO:0000256" key="1">
    <source>
        <dbReference type="ARBA" id="ARBA00022679"/>
    </source>
</evidence>
<accession>A0A7R9KD55</accession>
<feature type="domain" description="Protein kinase" evidence="6">
    <location>
        <begin position="1"/>
        <end position="226"/>
    </location>
</feature>
<evidence type="ECO:0000313" key="7">
    <source>
        <dbReference type="EMBL" id="CAD7619648.1"/>
    </source>
</evidence>
<dbReference type="GO" id="GO:0005524">
    <property type="term" value="F:ATP binding"/>
    <property type="evidence" value="ECO:0007669"/>
    <property type="project" value="UniProtKB-KW"/>
</dbReference>
<dbReference type="CDD" id="cd00180">
    <property type="entry name" value="PKc"/>
    <property type="match status" value="1"/>
</dbReference>
<dbReference type="InterPro" id="IPR008271">
    <property type="entry name" value="Ser/Thr_kinase_AS"/>
</dbReference>
<organism evidence="7">
    <name type="scientific">Medioppia subpectinata</name>
    <dbReference type="NCBI Taxonomy" id="1979941"/>
    <lineage>
        <taxon>Eukaryota</taxon>
        <taxon>Metazoa</taxon>
        <taxon>Ecdysozoa</taxon>
        <taxon>Arthropoda</taxon>
        <taxon>Chelicerata</taxon>
        <taxon>Arachnida</taxon>
        <taxon>Acari</taxon>
        <taxon>Acariformes</taxon>
        <taxon>Sarcoptiformes</taxon>
        <taxon>Oribatida</taxon>
        <taxon>Brachypylina</taxon>
        <taxon>Oppioidea</taxon>
        <taxon>Oppiidae</taxon>
        <taxon>Medioppia</taxon>
    </lineage>
</organism>
<dbReference type="InterPro" id="IPR000719">
    <property type="entry name" value="Prot_kinase_dom"/>
</dbReference>
<comment type="similarity">
    <text evidence="5">Belongs to the protein kinase superfamily. Ser/Thr protein kinase family. GCN2 subfamily.</text>
</comment>
<evidence type="ECO:0000256" key="5">
    <source>
        <dbReference type="ARBA" id="ARBA00037982"/>
    </source>
</evidence>
<evidence type="ECO:0000259" key="6">
    <source>
        <dbReference type="PROSITE" id="PS50011"/>
    </source>
</evidence>
<feature type="domain" description="Protein kinase" evidence="6">
    <location>
        <begin position="234"/>
        <end position="500"/>
    </location>
</feature>
<dbReference type="InterPro" id="IPR011009">
    <property type="entry name" value="Kinase-like_dom_sf"/>
</dbReference>
<evidence type="ECO:0000256" key="3">
    <source>
        <dbReference type="ARBA" id="ARBA00022777"/>
    </source>
</evidence>
<reference evidence="7" key="1">
    <citation type="submission" date="2020-11" db="EMBL/GenBank/DDBJ databases">
        <authorList>
            <person name="Tran Van P."/>
        </authorList>
    </citation>
    <scope>NUCLEOTIDE SEQUENCE</scope>
</reference>
<evidence type="ECO:0000313" key="8">
    <source>
        <dbReference type="Proteomes" id="UP000759131"/>
    </source>
</evidence>
<keyword evidence="8" id="KW-1185">Reference proteome</keyword>
<dbReference type="Pfam" id="PF00069">
    <property type="entry name" value="Pkinase"/>
    <property type="match status" value="2"/>
</dbReference>
<dbReference type="Gene3D" id="1.10.510.10">
    <property type="entry name" value="Transferase(Phosphotransferase) domain 1"/>
    <property type="match status" value="2"/>
</dbReference>
<keyword evidence="1" id="KW-0808">Transferase</keyword>
<keyword evidence="2" id="KW-0547">Nucleotide-binding</keyword>
<dbReference type="GO" id="GO:0005737">
    <property type="term" value="C:cytoplasm"/>
    <property type="evidence" value="ECO:0007669"/>
    <property type="project" value="TreeGrafter"/>
</dbReference>
<dbReference type="SUPFAM" id="SSF56112">
    <property type="entry name" value="Protein kinase-like (PK-like)"/>
    <property type="match status" value="2"/>
</dbReference>
<evidence type="ECO:0000256" key="2">
    <source>
        <dbReference type="ARBA" id="ARBA00022741"/>
    </source>
</evidence>
<dbReference type="AlphaFoldDB" id="A0A7R9KD55"/>
<dbReference type="PANTHER" id="PTHR11042">
    <property type="entry name" value="EUKARYOTIC TRANSLATION INITIATION FACTOR 2-ALPHA KINASE EIF2-ALPHA KINASE -RELATED"/>
    <property type="match status" value="1"/>
</dbReference>
<keyword evidence="4" id="KW-0067">ATP-binding</keyword>
<name>A0A7R9KD55_9ACAR</name>
<proteinExistence type="inferred from homology"/>
<dbReference type="OrthoDB" id="1911848at2759"/>
<dbReference type="GO" id="GO:0004672">
    <property type="term" value="F:protein kinase activity"/>
    <property type="evidence" value="ECO:0007669"/>
    <property type="project" value="InterPro"/>
</dbReference>
<evidence type="ECO:0000256" key="4">
    <source>
        <dbReference type="ARBA" id="ARBA00022840"/>
    </source>
</evidence>
<dbReference type="PROSITE" id="PS50011">
    <property type="entry name" value="PROTEIN_KINASE_DOM"/>
    <property type="match status" value="2"/>
</dbReference>
<dbReference type="SMART" id="SM00220">
    <property type="entry name" value="S_TKc"/>
    <property type="match status" value="2"/>
</dbReference>
<sequence length="500" mass="58329">MVKFSEEKKQRVLKEVKIMSKLDSNYAVKYYNSWLESNHLYIQMELCSQSLKSVIKDKAIVFGRQSEIAMNINEYYICCEIFKEILECVQYLHESKPPIIHRDLKPDNILIAHNVRNNRFIKLCDFGLATTHERQSMSHTAGAGTSAYMAPEVHQSRYTIMVDIYSLGVIAQHLLDLYNNPMEKYNLAEFSANINKFYEMIGQMVQYMPDNRPTIAGVLESYNQWSVDRKITKKYSYNQDGLGNFGKVYKVSKNTDNRIYAVKKIRIHDLCNENKTLVKREAEMVPKLSSNFVVKCYRSWFESDYLYIQMEYCSQTLRTVLRDKWTAFGRQSPADLMNPYEYYISCEIFRELLLCIQYLHGLDPPIIHRDIKPDNILILYNHRNNSFLKLGDFGLVTPTKHDRDTMTHRQGVGTARYIAFEVFTSTNFDFKADIYSMGIIGYDLFEVIDNPTNNDRAEFSSMATKRPTSSRVLREYNKWANVLRLTAPAVRPGLQAPIFI</sequence>
<protein>
    <recommendedName>
        <fullName evidence="6">Protein kinase domain-containing protein</fullName>
    </recommendedName>
</protein>